<dbReference type="AlphaFoldDB" id="A0A652YT86"/>
<dbReference type="InterPro" id="IPR050109">
    <property type="entry name" value="HTH-type_TetR-like_transc_reg"/>
</dbReference>
<dbReference type="InterPro" id="IPR036271">
    <property type="entry name" value="Tet_transcr_reg_TetR-rel_C_sf"/>
</dbReference>
<dbReference type="SUPFAM" id="SSF48498">
    <property type="entry name" value="Tetracyclin repressor-like, C-terminal domain"/>
    <property type="match status" value="1"/>
</dbReference>
<dbReference type="Pfam" id="PF00440">
    <property type="entry name" value="TetR_N"/>
    <property type="match status" value="1"/>
</dbReference>
<sequence>MLHLMPSSSDAKSAMIAVAERMFAERGIHEVSMRDVAAAAGQRNNSAVQYHFGGRDGLVLAVFRYRMGQINIARLTYLDDIDSSGRTDTVRALVEAFIYPLADFLATADGSNYARFIARVSPSVDTQSVEFREVSEANNEVVSRLTRALNHLSRRVAVERIDLMSNMTVAALAVFEQRREEGNPVVKADFDTTVDHLVDLMVAALLAPQSEHTRTRSKIAQSTDARVNT</sequence>
<protein>
    <submittedName>
        <fullName evidence="4">TetR family transcriptional regulator</fullName>
    </submittedName>
</protein>
<evidence type="ECO:0000259" key="2">
    <source>
        <dbReference type="Pfam" id="PF00440"/>
    </source>
</evidence>
<name>A0A652YT86_NOCGL</name>
<proteinExistence type="predicted"/>
<dbReference type="PANTHER" id="PTHR30055:SF235">
    <property type="entry name" value="TRANSCRIPTIONAL REGULATORY PROTEIN"/>
    <property type="match status" value="1"/>
</dbReference>
<gene>
    <name evidence="4" type="ORF">FNL38_102456</name>
</gene>
<feature type="domain" description="HTH tetR-type" evidence="2">
    <location>
        <begin position="16"/>
        <end position="62"/>
    </location>
</feature>
<dbReference type="Gene3D" id="1.10.357.10">
    <property type="entry name" value="Tetracycline Repressor, domain 2"/>
    <property type="match status" value="1"/>
</dbReference>
<dbReference type="SUPFAM" id="SSF46689">
    <property type="entry name" value="Homeodomain-like"/>
    <property type="match status" value="1"/>
</dbReference>
<dbReference type="InterPro" id="IPR001647">
    <property type="entry name" value="HTH_TetR"/>
</dbReference>
<dbReference type="Pfam" id="PF17939">
    <property type="entry name" value="TetR_C_30"/>
    <property type="match status" value="1"/>
</dbReference>
<dbReference type="InterPro" id="IPR041586">
    <property type="entry name" value="PsrA_TetR_C"/>
</dbReference>
<dbReference type="GO" id="GO:0003700">
    <property type="term" value="F:DNA-binding transcription factor activity"/>
    <property type="evidence" value="ECO:0007669"/>
    <property type="project" value="TreeGrafter"/>
</dbReference>
<evidence type="ECO:0000259" key="3">
    <source>
        <dbReference type="Pfam" id="PF17939"/>
    </source>
</evidence>
<dbReference type="InterPro" id="IPR009057">
    <property type="entry name" value="Homeodomain-like_sf"/>
</dbReference>
<evidence type="ECO:0000256" key="1">
    <source>
        <dbReference type="ARBA" id="ARBA00023125"/>
    </source>
</evidence>
<reference evidence="4" key="1">
    <citation type="submission" date="2019-07" db="EMBL/GenBank/DDBJ databases">
        <title>Genomic Encyclopedia of Type Strains, Phase IV (KMG-IV): sequencing the most valuable type-strain genomes for metagenomic binning, comparative biology and taxonomic classification.</title>
        <authorList>
            <person name="Goeker M."/>
        </authorList>
    </citation>
    <scope>NUCLEOTIDE SEQUENCE</scope>
    <source>
        <strain evidence="4">DSM 44596</strain>
    </source>
</reference>
<accession>A0A652YT86</accession>
<comment type="caution">
    <text evidence="4">The sequence shown here is derived from an EMBL/GenBank/DDBJ whole genome shotgun (WGS) entry which is preliminary data.</text>
</comment>
<dbReference type="GO" id="GO:0000976">
    <property type="term" value="F:transcription cis-regulatory region binding"/>
    <property type="evidence" value="ECO:0007669"/>
    <property type="project" value="TreeGrafter"/>
</dbReference>
<evidence type="ECO:0000313" key="4">
    <source>
        <dbReference type="EMBL" id="TYQ06321.1"/>
    </source>
</evidence>
<keyword evidence="1" id="KW-0238">DNA-binding</keyword>
<dbReference type="PANTHER" id="PTHR30055">
    <property type="entry name" value="HTH-TYPE TRANSCRIPTIONAL REGULATOR RUTR"/>
    <property type="match status" value="1"/>
</dbReference>
<organism evidence="4">
    <name type="scientific">Nocardia globerula</name>
    <dbReference type="NCBI Taxonomy" id="1818"/>
    <lineage>
        <taxon>Bacteria</taxon>
        <taxon>Bacillati</taxon>
        <taxon>Actinomycetota</taxon>
        <taxon>Actinomycetes</taxon>
        <taxon>Mycobacteriales</taxon>
        <taxon>Nocardiaceae</taxon>
        <taxon>Nocardia</taxon>
    </lineage>
</organism>
<feature type="domain" description="PsrA tetracyclin repressor-like C-terminal" evidence="3">
    <location>
        <begin position="95"/>
        <end position="204"/>
    </location>
</feature>
<dbReference type="EMBL" id="VNIQ01000002">
    <property type="protein sequence ID" value="TYQ06321.1"/>
    <property type="molecule type" value="Genomic_DNA"/>
</dbReference>